<proteinExistence type="predicted"/>
<name>M3XSF9_MUSPF</name>
<dbReference type="Ensembl" id="ENSMPUT00000002052.1">
    <property type="protein sequence ID" value="ENSMPUP00000002009.1"/>
    <property type="gene ID" value="ENSMPUG00000002030.1"/>
</dbReference>
<sequence>MCRRPPSPTRERSSRGCGRVGCGRVGTRAQGRGRRALPQTAGSSSRPFPAFPFEPPGPARPLPIGWLWKRWAGCTPADSLAPTANGHRPIKEGLNLPRCRARKGSRVRRSAAMVWGGHLPRGGRGRGQRREEGGALEGGGRGGGEGRVNGGRGRELGPGGGTWSDHGGWGGS</sequence>
<protein>
    <submittedName>
        <fullName evidence="2">Uncharacterized protein</fullName>
    </submittedName>
</protein>
<feature type="compositionally biased region" description="Basic residues" evidence="1">
    <location>
        <begin position="99"/>
        <end position="109"/>
    </location>
</feature>
<dbReference type="HOGENOM" id="CLU_1554773_0_0_1"/>
<reference evidence="2" key="1">
    <citation type="submission" date="2024-06" db="UniProtKB">
        <authorList>
            <consortium name="Ensembl"/>
        </authorList>
    </citation>
    <scope>IDENTIFICATION</scope>
</reference>
<dbReference type="EMBL" id="AEYP01112661">
    <property type="status" value="NOT_ANNOTATED_CDS"/>
    <property type="molecule type" value="Genomic_DNA"/>
</dbReference>
<dbReference type="AlphaFoldDB" id="M3XSF9"/>
<feature type="region of interest" description="Disordered" evidence="1">
    <location>
        <begin position="1"/>
        <end position="56"/>
    </location>
</feature>
<feature type="compositionally biased region" description="Gly residues" evidence="1">
    <location>
        <begin position="135"/>
        <end position="172"/>
    </location>
</feature>
<feature type="region of interest" description="Disordered" evidence="1">
    <location>
        <begin position="79"/>
        <end position="172"/>
    </location>
</feature>
<accession>M3XSF9</accession>
<dbReference type="InParanoid" id="M3XSF9"/>
<organism evidence="2">
    <name type="scientific">Mustela putorius furo</name>
    <name type="common">European domestic ferret</name>
    <name type="synonym">Mustela furo</name>
    <dbReference type="NCBI Taxonomy" id="9669"/>
    <lineage>
        <taxon>Eukaryota</taxon>
        <taxon>Metazoa</taxon>
        <taxon>Chordata</taxon>
        <taxon>Craniata</taxon>
        <taxon>Vertebrata</taxon>
        <taxon>Euteleostomi</taxon>
        <taxon>Mammalia</taxon>
        <taxon>Eutheria</taxon>
        <taxon>Laurasiatheria</taxon>
        <taxon>Carnivora</taxon>
        <taxon>Caniformia</taxon>
        <taxon>Musteloidea</taxon>
        <taxon>Mustelidae</taxon>
        <taxon>Mustelinae</taxon>
        <taxon>Mustela</taxon>
    </lineage>
</organism>
<evidence type="ECO:0000256" key="1">
    <source>
        <dbReference type="SAM" id="MobiDB-lite"/>
    </source>
</evidence>
<evidence type="ECO:0000313" key="2">
    <source>
        <dbReference type="Ensembl" id="ENSMPUP00000002009.1"/>
    </source>
</evidence>